<dbReference type="Proteomes" id="UP001597227">
    <property type="component" value="Unassembled WGS sequence"/>
</dbReference>
<reference evidence="2" key="1">
    <citation type="journal article" date="2019" name="Int. J. Syst. Evol. Microbiol.">
        <title>The Global Catalogue of Microorganisms (GCM) 10K type strain sequencing project: providing services to taxonomists for standard genome sequencing and annotation.</title>
        <authorList>
            <consortium name="The Broad Institute Genomics Platform"/>
            <consortium name="The Broad Institute Genome Sequencing Center for Infectious Disease"/>
            <person name="Wu L."/>
            <person name="Ma J."/>
        </authorList>
    </citation>
    <scope>NUCLEOTIDE SEQUENCE [LARGE SCALE GENOMIC DNA]</scope>
    <source>
        <strain evidence="2">CCUG 15531</strain>
    </source>
</reference>
<evidence type="ECO:0000313" key="2">
    <source>
        <dbReference type="Proteomes" id="UP001597227"/>
    </source>
</evidence>
<protein>
    <submittedName>
        <fullName evidence="1">DUF2922 domain-containing protein</fullName>
    </submittedName>
</protein>
<proteinExistence type="predicted"/>
<accession>A0ABW4MJX3</accession>
<dbReference type="InterPro" id="IPR021321">
    <property type="entry name" value="DUF2922"/>
</dbReference>
<dbReference type="RefSeq" id="WP_304212381.1">
    <property type="nucleotide sequence ID" value="NZ_JBHUEK010000007.1"/>
</dbReference>
<organism evidence="1 2">
    <name type="scientific">Fredinandcohnia salidurans</name>
    <dbReference type="NCBI Taxonomy" id="2595041"/>
    <lineage>
        <taxon>Bacteria</taxon>
        <taxon>Bacillati</taxon>
        <taxon>Bacillota</taxon>
        <taxon>Bacilli</taxon>
        <taxon>Bacillales</taxon>
        <taxon>Bacillaceae</taxon>
        <taxon>Fredinandcohnia</taxon>
    </lineage>
</organism>
<dbReference type="Pfam" id="PF11148">
    <property type="entry name" value="DUF2922"/>
    <property type="match status" value="1"/>
</dbReference>
<sequence>MAKTLEMQFTNMAGKTATVSIENPVEPVDVVALTAAMDLIVATDAFLTSGGPIVSKKGARIVERNVEEVQL</sequence>
<name>A0ABW4MJX3_9BACI</name>
<evidence type="ECO:0000313" key="1">
    <source>
        <dbReference type="EMBL" id="MFD1777607.1"/>
    </source>
</evidence>
<dbReference type="EMBL" id="JBHUEK010000007">
    <property type="protein sequence ID" value="MFD1777607.1"/>
    <property type="molecule type" value="Genomic_DNA"/>
</dbReference>
<gene>
    <name evidence="1" type="ORF">ACFSFW_02935</name>
</gene>
<comment type="caution">
    <text evidence="1">The sequence shown here is derived from an EMBL/GenBank/DDBJ whole genome shotgun (WGS) entry which is preliminary data.</text>
</comment>
<keyword evidence="2" id="KW-1185">Reference proteome</keyword>